<dbReference type="Proteomes" id="UP001589776">
    <property type="component" value="Unassembled WGS sequence"/>
</dbReference>
<keyword evidence="2" id="KW-1185">Reference proteome</keyword>
<dbReference type="EMBL" id="JBHLWN010000077">
    <property type="protein sequence ID" value="MFC0214711.1"/>
    <property type="molecule type" value="Genomic_DNA"/>
</dbReference>
<evidence type="ECO:0000313" key="2">
    <source>
        <dbReference type="Proteomes" id="UP001589776"/>
    </source>
</evidence>
<name>A0ABV6DPY0_9BACL</name>
<gene>
    <name evidence="1" type="ORF">ACFFK0_20090</name>
</gene>
<evidence type="ECO:0000313" key="1">
    <source>
        <dbReference type="EMBL" id="MFC0214711.1"/>
    </source>
</evidence>
<organism evidence="1 2">
    <name type="scientific">Paenibacillus chartarius</name>
    <dbReference type="NCBI Taxonomy" id="747481"/>
    <lineage>
        <taxon>Bacteria</taxon>
        <taxon>Bacillati</taxon>
        <taxon>Bacillota</taxon>
        <taxon>Bacilli</taxon>
        <taxon>Bacillales</taxon>
        <taxon>Paenibacillaceae</taxon>
        <taxon>Paenibacillus</taxon>
    </lineage>
</organism>
<protein>
    <submittedName>
        <fullName evidence="1">Uncharacterized protein</fullName>
    </submittedName>
</protein>
<reference evidence="1 2" key="1">
    <citation type="submission" date="2024-09" db="EMBL/GenBank/DDBJ databases">
        <authorList>
            <person name="Sun Q."/>
            <person name="Mori K."/>
        </authorList>
    </citation>
    <scope>NUCLEOTIDE SEQUENCE [LARGE SCALE GENOMIC DNA]</scope>
    <source>
        <strain evidence="1 2">CCM 7759</strain>
    </source>
</reference>
<dbReference type="RefSeq" id="WP_377472121.1">
    <property type="nucleotide sequence ID" value="NZ_JBHLWN010000077.1"/>
</dbReference>
<accession>A0ABV6DPY0</accession>
<sequence>MKRDHKKKVIVVVLKPGQKALVVCKHDKKKNPHRDGDTVS</sequence>
<proteinExistence type="predicted"/>
<comment type="caution">
    <text evidence="1">The sequence shown here is derived from an EMBL/GenBank/DDBJ whole genome shotgun (WGS) entry which is preliminary data.</text>
</comment>